<feature type="chain" id="PRO_5046506351" description="YHS domain-containing protein" evidence="1">
    <location>
        <begin position="22"/>
        <end position="138"/>
    </location>
</feature>
<dbReference type="NCBIfam" id="NF041384">
    <property type="entry name" value="YHS_seleno_dom"/>
    <property type="match status" value="1"/>
</dbReference>
<comment type="caution">
    <text evidence="2">The sequence shown here is derived from an EMBL/GenBank/DDBJ whole genome shotgun (WGS) entry which is preliminary data.</text>
</comment>
<keyword evidence="3" id="KW-1185">Reference proteome</keyword>
<feature type="signal peptide" evidence="1">
    <location>
        <begin position="1"/>
        <end position="21"/>
    </location>
</feature>
<evidence type="ECO:0000313" key="2">
    <source>
        <dbReference type="EMBL" id="MCQ0970737.1"/>
    </source>
</evidence>
<name>A0ABT1MQZ4_9RHOB</name>
<sequence>MTRFFAPLLIWLTLAVPAAFAQDWALNGFDPVSYFTSNRAVPGEPDIATRWRGKSWHFSSEENRLKFESNPRAYAPGFGGFCPVSLAEGKRIPGDPRQFVVIGQRIYLLRSGSAARQLMADPRGILTSARRTWMKMAK</sequence>
<reference evidence="2 3" key="1">
    <citation type="submission" date="2022-03" db="EMBL/GenBank/DDBJ databases">
        <authorList>
            <person name="He Y."/>
        </authorList>
    </citation>
    <scope>NUCLEOTIDE SEQUENCE [LARGE SCALE GENOMIC DNA]</scope>
    <source>
        <strain evidence="2 3">TK19116</strain>
    </source>
</reference>
<accession>A0ABT1MQZ4</accession>
<protein>
    <recommendedName>
        <fullName evidence="4">YHS domain-containing protein</fullName>
    </recommendedName>
</protein>
<gene>
    <name evidence="2" type="ORF">MLD63_09905</name>
</gene>
<keyword evidence="1" id="KW-0732">Signal</keyword>
<organism evidence="2 3">
    <name type="scientific">Paracoccus albicereus</name>
    <dbReference type="NCBI Taxonomy" id="2922394"/>
    <lineage>
        <taxon>Bacteria</taxon>
        <taxon>Pseudomonadati</taxon>
        <taxon>Pseudomonadota</taxon>
        <taxon>Alphaproteobacteria</taxon>
        <taxon>Rhodobacterales</taxon>
        <taxon>Paracoccaceae</taxon>
        <taxon>Paracoccus</taxon>
    </lineage>
</organism>
<evidence type="ECO:0000313" key="3">
    <source>
        <dbReference type="Proteomes" id="UP001203945"/>
    </source>
</evidence>
<evidence type="ECO:0008006" key="4">
    <source>
        <dbReference type="Google" id="ProtNLM"/>
    </source>
</evidence>
<proteinExistence type="predicted"/>
<dbReference type="RefSeq" id="WP_255329748.1">
    <property type="nucleotide sequence ID" value="NZ_JAKZEU010000003.1"/>
</dbReference>
<dbReference type="EMBL" id="JAKZEU010000003">
    <property type="protein sequence ID" value="MCQ0970737.1"/>
    <property type="molecule type" value="Genomic_DNA"/>
</dbReference>
<dbReference type="Proteomes" id="UP001203945">
    <property type="component" value="Unassembled WGS sequence"/>
</dbReference>
<evidence type="ECO:0000256" key="1">
    <source>
        <dbReference type="SAM" id="SignalP"/>
    </source>
</evidence>